<name>A0A3Q0JQ67_DIACI</name>
<dbReference type="PANTHER" id="PTHR14932">
    <property type="entry name" value="RAS GTPASE-RELATED"/>
    <property type="match status" value="1"/>
</dbReference>
<feature type="non-terminal residue" evidence="2">
    <location>
        <position position="1"/>
    </location>
</feature>
<dbReference type="GO" id="GO:0005525">
    <property type="term" value="F:GTP binding"/>
    <property type="evidence" value="ECO:0007669"/>
    <property type="project" value="InterPro"/>
</dbReference>
<dbReference type="PANTHER" id="PTHR14932:SF1">
    <property type="entry name" value="RAB-LIKE PROTEIN 6"/>
    <property type="match status" value="1"/>
</dbReference>
<dbReference type="STRING" id="121845.A0A3Q0JQ67"/>
<dbReference type="Proteomes" id="UP000079169">
    <property type="component" value="Unplaced"/>
</dbReference>
<gene>
    <name evidence="2" type="primary">LOC113473719</name>
</gene>
<dbReference type="InterPro" id="IPR040385">
    <property type="entry name" value="RABL6"/>
</dbReference>
<proteinExistence type="predicted"/>
<dbReference type="GO" id="GO:0005634">
    <property type="term" value="C:nucleus"/>
    <property type="evidence" value="ECO:0007669"/>
    <property type="project" value="TreeGrafter"/>
</dbReference>
<evidence type="ECO:0000313" key="2">
    <source>
        <dbReference type="RefSeq" id="XP_026688990.1"/>
    </source>
</evidence>
<feature type="non-terminal residue" evidence="2">
    <location>
        <position position="69"/>
    </location>
</feature>
<reference evidence="2" key="1">
    <citation type="submission" date="2025-08" db="UniProtKB">
        <authorList>
            <consortium name="RefSeq"/>
        </authorList>
    </citation>
    <scope>IDENTIFICATION</scope>
</reference>
<evidence type="ECO:0000313" key="1">
    <source>
        <dbReference type="Proteomes" id="UP000079169"/>
    </source>
</evidence>
<protein>
    <submittedName>
        <fullName evidence="2">Rab-like protein 6</fullName>
    </submittedName>
</protein>
<dbReference type="PaxDb" id="121845-A0A3Q0JQ67"/>
<keyword evidence="1" id="KW-1185">Reference proteome</keyword>
<dbReference type="RefSeq" id="XP_026688990.1">
    <property type="nucleotide sequence ID" value="XM_026833189.1"/>
</dbReference>
<dbReference type="GeneID" id="113473719"/>
<dbReference type="GO" id="GO:0005829">
    <property type="term" value="C:cytosol"/>
    <property type="evidence" value="ECO:0007669"/>
    <property type="project" value="TreeGrafter"/>
</dbReference>
<organism evidence="1 2">
    <name type="scientific">Diaphorina citri</name>
    <name type="common">Asian citrus psyllid</name>
    <dbReference type="NCBI Taxonomy" id="121845"/>
    <lineage>
        <taxon>Eukaryota</taxon>
        <taxon>Metazoa</taxon>
        <taxon>Ecdysozoa</taxon>
        <taxon>Arthropoda</taxon>
        <taxon>Hexapoda</taxon>
        <taxon>Insecta</taxon>
        <taxon>Pterygota</taxon>
        <taxon>Neoptera</taxon>
        <taxon>Paraneoptera</taxon>
        <taxon>Hemiptera</taxon>
        <taxon>Sternorrhyncha</taxon>
        <taxon>Psylloidea</taxon>
        <taxon>Psyllidae</taxon>
        <taxon>Diaphorininae</taxon>
        <taxon>Diaphorina</taxon>
    </lineage>
</organism>
<sequence>IAAIQWNYKNTDDVVKVEIWDIVDKAKKRVLQDKLKTENSGEGEAGVALDAEFINVYKGTNGVILIFDI</sequence>
<dbReference type="KEGG" id="dci:113473719"/>
<accession>A0A3Q0JQ67</accession>
<dbReference type="AlphaFoldDB" id="A0A3Q0JQ67"/>